<dbReference type="RefSeq" id="WP_047447258.1">
    <property type="nucleotide sequence ID" value="NZ_CCEH01000001.1"/>
</dbReference>
<dbReference type="AlphaFoldDB" id="A0A077UH59"/>
<evidence type="ECO:0000256" key="2">
    <source>
        <dbReference type="ARBA" id="ARBA00022692"/>
    </source>
</evidence>
<keyword evidence="4 6" id="KW-0472">Membrane</keyword>
<dbReference type="EMBL" id="CCEH01000001">
    <property type="protein sequence ID" value="CDR26502.1"/>
    <property type="molecule type" value="Genomic_DNA"/>
</dbReference>
<sequence length="129" mass="14321">MDKVKDFNVEVDDFMSLIYSGNSVFIDLLLIMIFIDIITGVLKAFSEGKLWSHKAISGYIKKIAYLCVVLVANTLDIVFRLDGILVNSSVIFLIIAESTSIVENCAIIGVPIPDVLKKRLGVIENQNEK</sequence>
<feature type="transmembrane region" description="Helical" evidence="6">
    <location>
        <begin position="24"/>
        <end position="42"/>
    </location>
</feature>
<dbReference type="NCBIfam" id="TIGR01593">
    <property type="entry name" value="holin_tox_secr"/>
    <property type="match status" value="1"/>
</dbReference>
<comment type="similarity">
    <text evidence="5">Belongs to the bacteriophage holin family. Cp-1 holin subfamily.</text>
</comment>
<comment type="subcellular location">
    <subcellularLocation>
        <location evidence="1">Membrane</location>
        <topology evidence="1">Multi-pass membrane protein</topology>
    </subcellularLocation>
</comment>
<dbReference type="InterPro" id="IPR006480">
    <property type="entry name" value="Phage_holin_4_1"/>
</dbReference>
<evidence type="ECO:0000256" key="4">
    <source>
        <dbReference type="ARBA" id="ARBA00023136"/>
    </source>
</evidence>
<organism evidence="7 8">
    <name type="scientific">Staphylococcus schweitzeri</name>
    <dbReference type="NCBI Taxonomy" id="1654388"/>
    <lineage>
        <taxon>Bacteria</taxon>
        <taxon>Bacillati</taxon>
        <taxon>Bacillota</taxon>
        <taxon>Bacilli</taxon>
        <taxon>Bacillales</taxon>
        <taxon>Staphylococcaceae</taxon>
        <taxon>Staphylococcus</taxon>
    </lineage>
</organism>
<evidence type="ECO:0000313" key="7">
    <source>
        <dbReference type="EMBL" id="CDR26502.1"/>
    </source>
</evidence>
<protein>
    <submittedName>
        <fullName evidence="7">Holin</fullName>
    </submittedName>
</protein>
<evidence type="ECO:0000313" key="8">
    <source>
        <dbReference type="Proteomes" id="UP000044616"/>
    </source>
</evidence>
<evidence type="ECO:0000256" key="6">
    <source>
        <dbReference type="SAM" id="Phobius"/>
    </source>
</evidence>
<evidence type="ECO:0000256" key="5">
    <source>
        <dbReference type="ARBA" id="ARBA00023600"/>
    </source>
</evidence>
<evidence type="ECO:0000256" key="1">
    <source>
        <dbReference type="ARBA" id="ARBA00004141"/>
    </source>
</evidence>
<keyword evidence="2 6" id="KW-0812">Transmembrane</keyword>
<dbReference type="Proteomes" id="UP000044616">
    <property type="component" value="Unassembled WGS sequence"/>
</dbReference>
<name>A0A077UH59_9STAP</name>
<reference evidence="7 8" key="1">
    <citation type="submission" date="2014-05" db="EMBL/GenBank/DDBJ databases">
        <authorList>
            <person name="Aslett A.Martin."/>
            <person name="De Silva Nishadi"/>
        </authorList>
    </citation>
    <scope>NUCLEOTIDE SEQUENCE [LARGE SCALE GENOMIC DNA]</scope>
</reference>
<keyword evidence="3 6" id="KW-1133">Transmembrane helix</keyword>
<gene>
    <name evidence="7" type="ORF">ERS140147_00032</name>
</gene>
<accession>A0A077UH59</accession>
<dbReference type="GO" id="GO:0016020">
    <property type="term" value="C:membrane"/>
    <property type="evidence" value="ECO:0007669"/>
    <property type="project" value="UniProtKB-SubCell"/>
</dbReference>
<dbReference type="Pfam" id="PF05105">
    <property type="entry name" value="Phage_holin_4_1"/>
    <property type="match status" value="1"/>
</dbReference>
<evidence type="ECO:0000256" key="3">
    <source>
        <dbReference type="ARBA" id="ARBA00022989"/>
    </source>
</evidence>
<proteinExistence type="inferred from homology"/>
<feature type="transmembrane region" description="Helical" evidence="6">
    <location>
        <begin position="91"/>
        <end position="110"/>
    </location>
</feature>
<feature type="transmembrane region" description="Helical" evidence="6">
    <location>
        <begin position="63"/>
        <end position="79"/>
    </location>
</feature>